<feature type="compositionally biased region" description="Low complexity" evidence="1">
    <location>
        <begin position="208"/>
        <end position="241"/>
    </location>
</feature>
<feature type="compositionally biased region" description="Polar residues" evidence="1">
    <location>
        <begin position="148"/>
        <end position="158"/>
    </location>
</feature>
<name>A0AAD6UIK9_9AGAR</name>
<evidence type="ECO:0000313" key="2">
    <source>
        <dbReference type="EMBL" id="KAJ7100111.1"/>
    </source>
</evidence>
<dbReference type="Proteomes" id="UP001222325">
    <property type="component" value="Unassembled WGS sequence"/>
</dbReference>
<proteinExistence type="predicted"/>
<feature type="compositionally biased region" description="Basic and acidic residues" evidence="1">
    <location>
        <begin position="348"/>
        <end position="359"/>
    </location>
</feature>
<dbReference type="AlphaFoldDB" id="A0AAD6UIK9"/>
<dbReference type="EMBL" id="JARJCN010000006">
    <property type="protein sequence ID" value="KAJ7100111.1"/>
    <property type="molecule type" value="Genomic_DNA"/>
</dbReference>
<keyword evidence="3" id="KW-1185">Reference proteome</keyword>
<feature type="compositionally biased region" description="Low complexity" evidence="1">
    <location>
        <begin position="57"/>
        <end position="69"/>
    </location>
</feature>
<sequence length="479" mass="51762">MPPSRADAAHIAPYLTHIVTHHGQLTLVPPDSEGRRRKAKQTKSPRSMPREEPVRFNSGPNPASPSSPRQTRRPSRTEQQYLHDDIPDYPPPSFQEAISSTTVSLCPSTTTLRQFTSPQTSRHTYNSDSDSGSDDASHEITESYPSRGPTTERSSLRSQPLPRGRGVLDSDPDDLGLSASNVRAHRRRLSLSPLRTLFPSRNVRDFGPASSAQSTPSQSLAFSRSSPFFRSTTSLRLTSTAPLPPPSPSSAPSIRSENFLGPRRFFSHKGKERTASEALDSWEIVESQLPGTSTIPTPTPDGVPPHAANTSPGVPTSIPVTPAAIHPLSERDRQIKSRTRIPPAASPSRERERELERHPRPPPPSLSPTVLAPVISGAGPPIITVRTKKPPPPPPPKKKSMPVPSPLRGTDGSGVTPELDLERAVLTPLPLTPVAGSPTSPSAFFFGARFFSGRSSPCSVPRSSLSVGTFTESECRCRC</sequence>
<organism evidence="2 3">
    <name type="scientific">Mycena belliarum</name>
    <dbReference type="NCBI Taxonomy" id="1033014"/>
    <lineage>
        <taxon>Eukaryota</taxon>
        <taxon>Fungi</taxon>
        <taxon>Dikarya</taxon>
        <taxon>Basidiomycota</taxon>
        <taxon>Agaricomycotina</taxon>
        <taxon>Agaricomycetes</taxon>
        <taxon>Agaricomycetidae</taxon>
        <taxon>Agaricales</taxon>
        <taxon>Marasmiineae</taxon>
        <taxon>Mycenaceae</taxon>
        <taxon>Mycena</taxon>
    </lineage>
</organism>
<reference evidence="2" key="1">
    <citation type="submission" date="2023-03" db="EMBL/GenBank/DDBJ databases">
        <title>Massive genome expansion in bonnet fungi (Mycena s.s.) driven by repeated elements and novel gene families across ecological guilds.</title>
        <authorList>
            <consortium name="Lawrence Berkeley National Laboratory"/>
            <person name="Harder C.B."/>
            <person name="Miyauchi S."/>
            <person name="Viragh M."/>
            <person name="Kuo A."/>
            <person name="Thoen E."/>
            <person name="Andreopoulos B."/>
            <person name="Lu D."/>
            <person name="Skrede I."/>
            <person name="Drula E."/>
            <person name="Henrissat B."/>
            <person name="Morin E."/>
            <person name="Kohler A."/>
            <person name="Barry K."/>
            <person name="LaButti K."/>
            <person name="Morin E."/>
            <person name="Salamov A."/>
            <person name="Lipzen A."/>
            <person name="Mereny Z."/>
            <person name="Hegedus B."/>
            <person name="Baldrian P."/>
            <person name="Stursova M."/>
            <person name="Weitz H."/>
            <person name="Taylor A."/>
            <person name="Grigoriev I.V."/>
            <person name="Nagy L.G."/>
            <person name="Martin F."/>
            <person name="Kauserud H."/>
        </authorList>
    </citation>
    <scope>NUCLEOTIDE SEQUENCE</scope>
    <source>
        <strain evidence="2">CBHHK173m</strain>
    </source>
</reference>
<accession>A0AAD6UIK9</accession>
<comment type="caution">
    <text evidence="2">The sequence shown here is derived from an EMBL/GenBank/DDBJ whole genome shotgun (WGS) entry which is preliminary data.</text>
</comment>
<evidence type="ECO:0000313" key="3">
    <source>
        <dbReference type="Proteomes" id="UP001222325"/>
    </source>
</evidence>
<protein>
    <submittedName>
        <fullName evidence="2">Uncharacterized protein</fullName>
    </submittedName>
</protein>
<feature type="compositionally biased region" description="Polar residues" evidence="1">
    <location>
        <begin position="96"/>
        <end position="126"/>
    </location>
</feature>
<gene>
    <name evidence="2" type="ORF">B0H15DRAFT_508285</name>
</gene>
<feature type="region of interest" description="Disordered" evidence="1">
    <location>
        <begin position="23"/>
        <end position="416"/>
    </location>
</feature>
<feature type="compositionally biased region" description="Low complexity" evidence="1">
    <location>
        <begin position="190"/>
        <end position="201"/>
    </location>
</feature>
<evidence type="ECO:0000256" key="1">
    <source>
        <dbReference type="SAM" id="MobiDB-lite"/>
    </source>
</evidence>